<evidence type="ECO:0008006" key="4">
    <source>
        <dbReference type="Google" id="ProtNLM"/>
    </source>
</evidence>
<comment type="caution">
    <text evidence="2">The sequence shown here is derived from an EMBL/GenBank/DDBJ whole genome shotgun (WGS) entry which is preliminary data.</text>
</comment>
<dbReference type="OrthoDB" id="3482166at2"/>
<dbReference type="PROSITE" id="PS51257">
    <property type="entry name" value="PROKAR_LIPOPROTEIN"/>
    <property type="match status" value="1"/>
</dbReference>
<sequence length="108" mass="10939">MTNVRRIAGLAAGLALGAALLAGCSSDGADTDCGIDQCTVTFKQGVEANASIFGVNARLVKAEGEQVTIEVAGEQLTLTTGQQATEVGGMAVTLQSVTDTEVVVRIGR</sequence>
<evidence type="ECO:0000313" key="3">
    <source>
        <dbReference type="Proteomes" id="UP000277671"/>
    </source>
</evidence>
<dbReference type="RefSeq" id="WP_121159667.1">
    <property type="nucleotide sequence ID" value="NZ_RBKT01000001.1"/>
</dbReference>
<keyword evidence="1" id="KW-0732">Signal</keyword>
<dbReference type="Proteomes" id="UP000277671">
    <property type="component" value="Unassembled WGS sequence"/>
</dbReference>
<organism evidence="2 3">
    <name type="scientific">Micromonospora pisi</name>
    <dbReference type="NCBI Taxonomy" id="589240"/>
    <lineage>
        <taxon>Bacteria</taxon>
        <taxon>Bacillati</taxon>
        <taxon>Actinomycetota</taxon>
        <taxon>Actinomycetes</taxon>
        <taxon>Micromonosporales</taxon>
        <taxon>Micromonosporaceae</taxon>
        <taxon>Micromonospora</taxon>
    </lineage>
</organism>
<accession>A0A495JRF6</accession>
<evidence type="ECO:0000313" key="2">
    <source>
        <dbReference type="EMBL" id="RKR91566.1"/>
    </source>
</evidence>
<name>A0A495JRF6_9ACTN</name>
<protein>
    <recommendedName>
        <fullName evidence="4">Lipoprotein antigen</fullName>
    </recommendedName>
</protein>
<feature type="chain" id="PRO_5038794736" description="Lipoprotein antigen" evidence="1">
    <location>
        <begin position="30"/>
        <end position="108"/>
    </location>
</feature>
<reference evidence="2 3" key="1">
    <citation type="submission" date="2018-10" db="EMBL/GenBank/DDBJ databases">
        <title>Sequencing the genomes of 1000 actinobacteria strains.</title>
        <authorList>
            <person name="Klenk H.-P."/>
        </authorList>
    </citation>
    <scope>NUCLEOTIDE SEQUENCE [LARGE SCALE GENOMIC DNA]</scope>
    <source>
        <strain evidence="2 3">DSM 45175</strain>
    </source>
</reference>
<proteinExistence type="predicted"/>
<feature type="signal peptide" evidence="1">
    <location>
        <begin position="1"/>
        <end position="29"/>
    </location>
</feature>
<keyword evidence="3" id="KW-1185">Reference proteome</keyword>
<evidence type="ECO:0000256" key="1">
    <source>
        <dbReference type="SAM" id="SignalP"/>
    </source>
</evidence>
<dbReference type="EMBL" id="RBKT01000001">
    <property type="protein sequence ID" value="RKR91566.1"/>
    <property type="molecule type" value="Genomic_DNA"/>
</dbReference>
<dbReference type="AlphaFoldDB" id="A0A495JRF6"/>
<gene>
    <name evidence="2" type="ORF">BDK92_5966</name>
</gene>